<protein>
    <submittedName>
        <fullName evidence="4">DSD1 family PLP-dependent enzyme</fullName>
    </submittedName>
</protein>
<dbReference type="InterPro" id="IPR001608">
    <property type="entry name" value="Ala_racemase_N"/>
</dbReference>
<evidence type="ECO:0000256" key="1">
    <source>
        <dbReference type="ARBA" id="ARBA00005323"/>
    </source>
</evidence>
<dbReference type="SUPFAM" id="SSF51419">
    <property type="entry name" value="PLP-binding barrel"/>
    <property type="match status" value="1"/>
</dbReference>
<evidence type="ECO:0000259" key="3">
    <source>
        <dbReference type="SMART" id="SM01119"/>
    </source>
</evidence>
<dbReference type="CDD" id="cd06819">
    <property type="entry name" value="PLPDE_III_LS_D-TA"/>
    <property type="match status" value="1"/>
</dbReference>
<keyword evidence="2" id="KW-0456">Lyase</keyword>
<dbReference type="InterPro" id="IPR042208">
    <property type="entry name" value="D-ser_dehydrat-like_sf"/>
</dbReference>
<accession>A0A7G9RQA5</accession>
<keyword evidence="5" id="KW-1185">Reference proteome</keyword>
<dbReference type="GO" id="GO:0036088">
    <property type="term" value="P:D-serine catabolic process"/>
    <property type="evidence" value="ECO:0007669"/>
    <property type="project" value="TreeGrafter"/>
</dbReference>
<dbReference type="AlphaFoldDB" id="A0A7G9RQA5"/>
<dbReference type="InterPro" id="IPR026956">
    <property type="entry name" value="D-ser_dehydrat-like_dom"/>
</dbReference>
<reference evidence="4 5" key="1">
    <citation type="submission" date="2020-08" db="EMBL/GenBank/DDBJ databases">
        <title>Genome sequence of Diaphorobacter ruginosibacter DSM 27467T.</title>
        <authorList>
            <person name="Hyun D.-W."/>
            <person name="Bae J.-W."/>
        </authorList>
    </citation>
    <scope>NUCLEOTIDE SEQUENCE [LARGE SCALE GENOMIC DNA]</scope>
    <source>
        <strain evidence="4 5">DSM 27467</strain>
    </source>
</reference>
<dbReference type="Pfam" id="PF01168">
    <property type="entry name" value="Ala_racemase_N"/>
    <property type="match status" value="1"/>
</dbReference>
<dbReference type="Gene3D" id="2.40.37.20">
    <property type="entry name" value="D-serine dehydratase-like domain"/>
    <property type="match status" value="1"/>
</dbReference>
<dbReference type="PANTHER" id="PTHR28004:SF2">
    <property type="entry name" value="D-SERINE DEHYDRATASE"/>
    <property type="match status" value="1"/>
</dbReference>
<dbReference type="InterPro" id="IPR029066">
    <property type="entry name" value="PLP-binding_barrel"/>
</dbReference>
<dbReference type="GO" id="GO:0008721">
    <property type="term" value="F:D-serine ammonia-lyase activity"/>
    <property type="evidence" value="ECO:0007669"/>
    <property type="project" value="TreeGrafter"/>
</dbReference>
<dbReference type="RefSeq" id="WP_187598025.1">
    <property type="nucleotide sequence ID" value="NZ_CP060714.1"/>
</dbReference>
<comment type="similarity">
    <text evidence="1">Belongs to the DSD1 family.</text>
</comment>
<dbReference type="InterPro" id="IPR051466">
    <property type="entry name" value="D-amino_acid_metab_enzyme"/>
</dbReference>
<dbReference type="Proteomes" id="UP000515811">
    <property type="component" value="Chromosome"/>
</dbReference>
<sequence length="389" mass="41497">MKSIPDHLQQLQGKSVDQIETPALVIDLDAMDRNVQRMAEFARKHRVRWRPHAKLHKSADIAHLLEQAGACGHCVQKLSEAEALAVLGVNNLFISNEIIAPTKLRRVAQLGAMLDARGGRLALAVDSEIGIELLALAVLEMSSGPLIDVFVEVDVGQGRCGVPPGEAALELARLITGHPQLRFAGLHAYHGSAQHLRGVGERHQAIARVIEEVRRTCDLITAAGIPVPLVTGSGTGTLIHEAASGVYGELQAGSFLFMDADYARNEREPAQPAFEHALFVKAQVISSSGRHAVCDAGHKSHAIESGLPAVHGQGDATRLRFANGGDEHGILHPDNADGRLPALGSTVWLIPGHCDPTVNLHDYLIGVRGGLDGGLVESIIRVDARGALR</sequence>
<evidence type="ECO:0000313" key="4">
    <source>
        <dbReference type="EMBL" id="QNN57780.1"/>
    </source>
</evidence>
<evidence type="ECO:0000313" key="5">
    <source>
        <dbReference type="Proteomes" id="UP000515811"/>
    </source>
</evidence>
<organism evidence="4 5">
    <name type="scientific">Diaphorobacter ruginosibacter</name>
    <dbReference type="NCBI Taxonomy" id="1715720"/>
    <lineage>
        <taxon>Bacteria</taxon>
        <taxon>Pseudomonadati</taxon>
        <taxon>Pseudomonadota</taxon>
        <taxon>Betaproteobacteria</taxon>
        <taxon>Burkholderiales</taxon>
        <taxon>Comamonadaceae</taxon>
        <taxon>Diaphorobacter</taxon>
    </lineage>
</organism>
<dbReference type="PANTHER" id="PTHR28004">
    <property type="entry name" value="ZGC:162816-RELATED"/>
    <property type="match status" value="1"/>
</dbReference>
<dbReference type="Pfam" id="PF14031">
    <property type="entry name" value="D-ser_dehydrat"/>
    <property type="match status" value="1"/>
</dbReference>
<dbReference type="EMBL" id="CP060714">
    <property type="protein sequence ID" value="QNN57780.1"/>
    <property type="molecule type" value="Genomic_DNA"/>
</dbReference>
<dbReference type="SMART" id="SM01119">
    <property type="entry name" value="D-ser_dehydrat"/>
    <property type="match status" value="1"/>
</dbReference>
<feature type="domain" description="D-serine dehydratase-like" evidence="3">
    <location>
        <begin position="277"/>
        <end position="368"/>
    </location>
</feature>
<evidence type="ECO:0000256" key="2">
    <source>
        <dbReference type="ARBA" id="ARBA00023239"/>
    </source>
</evidence>
<gene>
    <name evidence="4" type="ORF">H9K76_02520</name>
</gene>
<dbReference type="Gene3D" id="3.20.20.10">
    <property type="entry name" value="Alanine racemase"/>
    <property type="match status" value="1"/>
</dbReference>
<dbReference type="KEGG" id="drg:H9K76_02520"/>
<name>A0A7G9RQA5_9BURK</name>
<proteinExistence type="inferred from homology"/>